<evidence type="ECO:0000259" key="2">
    <source>
        <dbReference type="PROSITE" id="PS50106"/>
    </source>
</evidence>
<feature type="region of interest" description="Disordered" evidence="1">
    <location>
        <begin position="726"/>
        <end position="750"/>
    </location>
</feature>
<dbReference type="PROSITE" id="PS50106">
    <property type="entry name" value="PDZ"/>
    <property type="match status" value="2"/>
</dbReference>
<dbReference type="PANTHER" id="PTHR11324:SF16">
    <property type="entry name" value="PDZ DOMAIN-CONTAINING PROTEIN 2"/>
    <property type="match status" value="1"/>
</dbReference>
<dbReference type="SMART" id="SM00228">
    <property type="entry name" value="PDZ"/>
    <property type="match status" value="2"/>
</dbReference>
<name>A0AAJ6YLZ1_9HYME</name>
<feature type="region of interest" description="Disordered" evidence="1">
    <location>
        <begin position="99"/>
        <end position="123"/>
    </location>
</feature>
<sequence length="979" mass="108187">MRLFKRRALDQSPELVSATAINQDVSSRGREMPRTIADKEPKASPVTVLRTPKRKEETAKQQQQSTPSSFSAKSLTTWSRKVGQKWEQLKRADSSELLSVSSRRRRWSPHRKSCGDTLEDGKKIEKRPTPSLILVDTAKPKRISRVESLRNLFKSSSERISKKSSCIIKEEEAEVVAVEEEDEGAALAPAVDPHESQRLEKSLSEGTLKPRVRGGGILAELASKRWQISRSIQDLEHQSRVLDYFLENQVALKTLEGNALAKRAIDDGPAVKCGHPEMHRRQRRLSDDDEDDSNDDDSNDEFNTSGSSTSSNQSPVDRVKRNLFNDSSNSNERGVEPVKSCVLSGLEDLMNNLKLACDESGYDSDSTRAGADSPDSEKSAMAPEHKPRSFSITSADYQGIDLSLGYSTPMKGEGGPNTIARGEVFHDDGEEDNDSTLVIDSETLDESSRAAGSSRELVTTEEEPLGMSDLPRRRIPSSTDSGIVLATLGSGSHLEYRTPEKKRPSVRFGNEGSRTAPRTKLGNLQRSLKVHRKHSNASVLNLLDNASSPCKDSPPAAKVVLAMSQLQYYNPKRSRSDVEAETPVEAKSNKARRTVFDTESSRTMRKTTSLLSAKPPLVRRELKTMRVRIDKPGNLGISVERCDAVRPYYVISSMDQQGEALKSKLFRMGDEIVRVSGRRLRGMSLAEARKALKSCAGAVELQIAREPTFFFDGELSDTWGNEQEKITRSKSDSEVWGPRPSNLGPSPLENKFDMSSERSFATYVMPKSAPATDNDVTPSRRKEKETTEATMSTKLTIDGNQDKEAAKEEQQDHSKSCQIIGAVTKDGRTVSIQDMEFSDNEEHKVTGMKKFQIRKRSATTASGGSRRATSLSMDLLTVTLEKGGSKRLGFTIVGGSDSNKGKMGIFIKDILPNGQAAEQAVLKVEDEVLAINGVPLEGMTHARALQVFKTAKKGKLVLHVGRRDPSHRRPLSLRQRSET</sequence>
<reference evidence="4" key="1">
    <citation type="submission" date="2025-08" db="UniProtKB">
        <authorList>
            <consortium name="RefSeq"/>
        </authorList>
    </citation>
    <scope>IDENTIFICATION</scope>
</reference>
<dbReference type="InterPro" id="IPR001478">
    <property type="entry name" value="PDZ"/>
</dbReference>
<proteinExistence type="predicted"/>
<evidence type="ECO:0000313" key="3">
    <source>
        <dbReference type="Proteomes" id="UP000695007"/>
    </source>
</evidence>
<feature type="region of interest" description="Disordered" evidence="1">
    <location>
        <begin position="766"/>
        <end position="815"/>
    </location>
</feature>
<organism evidence="3 4">
    <name type="scientific">Ceratosolen solmsi marchali</name>
    <dbReference type="NCBI Taxonomy" id="326594"/>
    <lineage>
        <taxon>Eukaryota</taxon>
        <taxon>Metazoa</taxon>
        <taxon>Ecdysozoa</taxon>
        <taxon>Arthropoda</taxon>
        <taxon>Hexapoda</taxon>
        <taxon>Insecta</taxon>
        <taxon>Pterygota</taxon>
        <taxon>Neoptera</taxon>
        <taxon>Endopterygota</taxon>
        <taxon>Hymenoptera</taxon>
        <taxon>Apocrita</taxon>
        <taxon>Proctotrupomorpha</taxon>
        <taxon>Chalcidoidea</taxon>
        <taxon>Agaonidae</taxon>
        <taxon>Agaoninae</taxon>
        <taxon>Ceratosolen</taxon>
    </lineage>
</organism>
<feature type="domain" description="PDZ" evidence="2">
    <location>
        <begin position="877"/>
        <end position="951"/>
    </location>
</feature>
<dbReference type="Gene3D" id="2.30.42.10">
    <property type="match status" value="2"/>
</dbReference>
<feature type="region of interest" description="Disordered" evidence="1">
    <location>
        <begin position="360"/>
        <end position="394"/>
    </location>
</feature>
<feature type="compositionally biased region" description="Basic and acidic residues" evidence="1">
    <location>
        <begin position="375"/>
        <end position="387"/>
    </location>
</feature>
<feature type="compositionally biased region" description="Polar residues" evidence="1">
    <location>
        <begin position="788"/>
        <end position="799"/>
    </location>
</feature>
<feature type="compositionally biased region" description="Basic and acidic residues" evidence="1">
    <location>
        <begin position="27"/>
        <end position="42"/>
    </location>
</feature>
<evidence type="ECO:0000256" key="1">
    <source>
        <dbReference type="SAM" id="MobiDB-lite"/>
    </source>
</evidence>
<dbReference type="SUPFAM" id="SSF50156">
    <property type="entry name" value="PDZ domain-like"/>
    <property type="match status" value="2"/>
</dbReference>
<dbReference type="KEGG" id="csol:105364309"/>
<feature type="domain" description="PDZ" evidence="2">
    <location>
        <begin position="624"/>
        <end position="707"/>
    </location>
</feature>
<gene>
    <name evidence="4" type="primary">LOC105364309</name>
</gene>
<evidence type="ECO:0000313" key="4">
    <source>
        <dbReference type="RefSeq" id="XP_011500508.1"/>
    </source>
</evidence>
<dbReference type="InterPro" id="IPR036034">
    <property type="entry name" value="PDZ_sf"/>
</dbReference>
<keyword evidence="3" id="KW-1185">Reference proteome</keyword>
<feature type="compositionally biased region" description="Acidic residues" evidence="1">
    <location>
        <begin position="287"/>
        <end position="300"/>
    </location>
</feature>
<feature type="compositionally biased region" description="Basic and acidic residues" evidence="1">
    <location>
        <begin position="778"/>
        <end position="787"/>
    </location>
</feature>
<dbReference type="Pfam" id="PF00595">
    <property type="entry name" value="PDZ"/>
    <property type="match status" value="2"/>
</dbReference>
<feature type="region of interest" description="Disordered" evidence="1">
    <location>
        <begin position="495"/>
        <end position="519"/>
    </location>
</feature>
<feature type="compositionally biased region" description="Basic and acidic residues" evidence="1">
    <location>
        <begin position="800"/>
        <end position="815"/>
    </location>
</feature>
<feature type="region of interest" description="Disordered" evidence="1">
    <location>
        <begin position="268"/>
        <end position="336"/>
    </location>
</feature>
<dbReference type="GeneID" id="105364309"/>
<protein>
    <submittedName>
        <fullName evidence="4">Uncharacterized protein LOC105364309</fullName>
    </submittedName>
</protein>
<dbReference type="CDD" id="cd00136">
    <property type="entry name" value="PDZ_canonical"/>
    <property type="match status" value="1"/>
</dbReference>
<accession>A0AAJ6YLZ1</accession>
<dbReference type="RefSeq" id="XP_011500508.1">
    <property type="nucleotide sequence ID" value="XM_011502206.1"/>
</dbReference>
<dbReference type="PANTHER" id="PTHR11324">
    <property type="entry name" value="IL16-RELATED"/>
    <property type="match status" value="1"/>
</dbReference>
<feature type="compositionally biased region" description="Polar residues" evidence="1">
    <location>
        <begin position="60"/>
        <end position="76"/>
    </location>
</feature>
<feature type="compositionally biased region" description="Basic residues" evidence="1">
    <location>
        <begin position="102"/>
        <end position="112"/>
    </location>
</feature>
<feature type="compositionally biased region" description="Low complexity" evidence="1">
    <location>
        <begin position="301"/>
        <end position="314"/>
    </location>
</feature>
<dbReference type="AlphaFoldDB" id="A0AAJ6YLZ1"/>
<feature type="region of interest" description="Disordered" evidence="1">
    <location>
        <begin position="20"/>
        <end position="76"/>
    </location>
</feature>
<dbReference type="Proteomes" id="UP000695007">
    <property type="component" value="Unplaced"/>
</dbReference>
<feature type="region of interest" description="Disordered" evidence="1">
    <location>
        <begin position="411"/>
        <end position="477"/>
    </location>
</feature>